<name>A0A7Y6I3M5_9ACTN</name>
<keyword evidence="2" id="KW-1185">Reference proteome</keyword>
<dbReference type="PANTHER" id="PTHR34704:SF1">
    <property type="entry name" value="ATPASE"/>
    <property type="match status" value="1"/>
</dbReference>
<sequence>MTKPERVFGRAREWEGLFRFVAGKGPVTGQNGAALGVVSGRRRQGKSFLLQALTEAAGGMYFAATEATEAESLRLFTEALTRYTREVVDIPPRDWNDAIILLFRAFRDRQVPVIIDEFPFLSRSSPALPSIIQRELGPGGSGRQSRARLVLCGSAMSVMGGLLAGQAPLRGRAGLELVIHPFRYREAADFWGITDPRLAVQVHAVLGGTPAYRYEFTQGDVPADLDDFDAWVIRTVLNPQTPLFREARYLLAEEPEIRDPALYHSVLAAIASGNSTNGGIASYVGRKSDQITHPLHVLEDCALVAREPDLFRSGRARYRIVEPLITFYEAIMRRRWPELEIHRAERVWGSVRQSFLAQVVGPHFEMLCRDFAVDADQNLYGDFPAEVGAGTVPDPARRSQIEIDVAVLAAQEPGRPRRVLSLGEAKWGEVMGRAHLARLERARALLEGKGYDTRDTVLACYGGSGFATDLTSAAETDPKILLVDLDRLHGYTQ</sequence>
<dbReference type="EMBL" id="JABWGN010000001">
    <property type="protein sequence ID" value="NUW30160.1"/>
    <property type="molecule type" value="Genomic_DNA"/>
</dbReference>
<evidence type="ECO:0000313" key="1">
    <source>
        <dbReference type="EMBL" id="NUW30160.1"/>
    </source>
</evidence>
<gene>
    <name evidence="1" type="ORF">HTZ77_01765</name>
</gene>
<reference evidence="1 2" key="1">
    <citation type="submission" date="2020-06" db="EMBL/GenBank/DDBJ databases">
        <title>Nonomuraea sp. SMC257, a novel actinomycete isolated from soil.</title>
        <authorList>
            <person name="Chanama M."/>
        </authorList>
    </citation>
    <scope>NUCLEOTIDE SEQUENCE [LARGE SCALE GENOMIC DNA]</scope>
    <source>
        <strain evidence="1 2">SMC257</strain>
    </source>
</reference>
<dbReference type="GO" id="GO:0005524">
    <property type="term" value="F:ATP binding"/>
    <property type="evidence" value="ECO:0007669"/>
    <property type="project" value="UniProtKB-KW"/>
</dbReference>
<dbReference type="Gene3D" id="3.40.50.300">
    <property type="entry name" value="P-loop containing nucleotide triphosphate hydrolases"/>
    <property type="match status" value="1"/>
</dbReference>
<keyword evidence="1" id="KW-0547">Nucleotide-binding</keyword>
<organism evidence="1 2">
    <name type="scientific">Nonomuraea montanisoli</name>
    <dbReference type="NCBI Taxonomy" id="2741721"/>
    <lineage>
        <taxon>Bacteria</taxon>
        <taxon>Bacillati</taxon>
        <taxon>Actinomycetota</taxon>
        <taxon>Actinomycetes</taxon>
        <taxon>Streptosporangiales</taxon>
        <taxon>Streptosporangiaceae</taxon>
        <taxon>Nonomuraea</taxon>
    </lineage>
</organism>
<proteinExistence type="predicted"/>
<dbReference type="Proteomes" id="UP000586042">
    <property type="component" value="Unassembled WGS sequence"/>
</dbReference>
<dbReference type="InterPro" id="IPR027417">
    <property type="entry name" value="P-loop_NTPase"/>
</dbReference>
<comment type="caution">
    <text evidence="1">The sequence shown here is derived from an EMBL/GenBank/DDBJ whole genome shotgun (WGS) entry which is preliminary data.</text>
</comment>
<accession>A0A7Y6I3M5</accession>
<evidence type="ECO:0000313" key="2">
    <source>
        <dbReference type="Proteomes" id="UP000586042"/>
    </source>
</evidence>
<dbReference type="PANTHER" id="PTHR34704">
    <property type="entry name" value="ATPASE"/>
    <property type="match status" value="1"/>
</dbReference>
<dbReference type="AlphaFoldDB" id="A0A7Y6I3M5"/>
<dbReference type="SUPFAM" id="SSF52540">
    <property type="entry name" value="P-loop containing nucleoside triphosphate hydrolases"/>
    <property type="match status" value="1"/>
</dbReference>
<keyword evidence="1" id="KW-0067">ATP-binding</keyword>
<protein>
    <submittedName>
        <fullName evidence="1">ATP-binding protein</fullName>
    </submittedName>
</protein>